<reference evidence="2" key="1">
    <citation type="journal article" date="2016" name="Proc. Natl. Acad. Sci. U.S.A.">
        <title>Comparative genomics of biotechnologically important yeasts.</title>
        <authorList>
            <person name="Riley R."/>
            <person name="Haridas S."/>
            <person name="Wolfe K.H."/>
            <person name="Lopes M.R."/>
            <person name="Hittinger C.T."/>
            <person name="Goeker M."/>
            <person name="Salamov A.A."/>
            <person name="Wisecaver J.H."/>
            <person name="Long T.M."/>
            <person name="Calvey C.H."/>
            <person name="Aerts A.L."/>
            <person name="Barry K.W."/>
            <person name="Choi C."/>
            <person name="Clum A."/>
            <person name="Coughlan A.Y."/>
            <person name="Deshpande S."/>
            <person name="Douglass A.P."/>
            <person name="Hanson S.J."/>
            <person name="Klenk H.-P."/>
            <person name="LaButti K.M."/>
            <person name="Lapidus A."/>
            <person name="Lindquist E.A."/>
            <person name="Lipzen A.M."/>
            <person name="Meier-Kolthoff J.P."/>
            <person name="Ohm R.A."/>
            <person name="Otillar R.P."/>
            <person name="Pangilinan J.L."/>
            <person name="Peng Y."/>
            <person name="Rokas A."/>
            <person name="Rosa C.A."/>
            <person name="Scheuner C."/>
            <person name="Sibirny A.A."/>
            <person name="Slot J.C."/>
            <person name="Stielow J.B."/>
            <person name="Sun H."/>
            <person name="Kurtzman C.P."/>
            <person name="Blackwell M."/>
            <person name="Grigoriev I.V."/>
            <person name="Jeffries T.W."/>
        </authorList>
    </citation>
    <scope>NUCLEOTIDE SEQUENCE [LARGE SCALE GENOMIC DNA]</scope>
    <source>
        <strain evidence="2">NRRL Y-1626</strain>
    </source>
</reference>
<dbReference type="EMBL" id="LXPE01000002">
    <property type="protein sequence ID" value="OBA28892.1"/>
    <property type="molecule type" value="Genomic_DNA"/>
</dbReference>
<dbReference type="Pfam" id="PF10429">
    <property type="entry name" value="Mtr2"/>
    <property type="match status" value="1"/>
</dbReference>
<dbReference type="Proteomes" id="UP000092321">
    <property type="component" value="Unassembled WGS sequence"/>
</dbReference>
<name>A0A1B7TJG1_9ASCO</name>
<dbReference type="Gene3D" id="3.10.450.50">
    <property type="match status" value="1"/>
</dbReference>
<evidence type="ECO:0000313" key="1">
    <source>
        <dbReference type="EMBL" id="OBA28892.1"/>
    </source>
</evidence>
<dbReference type="InterPro" id="IPR032710">
    <property type="entry name" value="NTF2-like_dom_sf"/>
</dbReference>
<keyword evidence="2" id="KW-1185">Reference proteome</keyword>
<dbReference type="InterPro" id="IPR019488">
    <property type="entry name" value="Nucl_pore_RNA_shuttling_Mtr2"/>
</dbReference>
<accession>A0A1B7TJG1</accession>
<gene>
    <name evidence="1" type="ORF">HANVADRAFT_51320</name>
</gene>
<proteinExistence type="predicted"/>
<dbReference type="OrthoDB" id="25408at2759"/>
<sequence length="186" mass="20809">MNNNNINVVNTNVGVNTQEDKNSGFIDLCVKKILLHLDETNNSTKLEEFNHFFLQDAQTLKIIFNTIPYNDSVKFITDLYSRGPTTSHSLESFDYHVIPGLGHVIVSVSCKCKFDESGNDKMGNNINNINNNSSTSKRPLYGSAFGVSMQLVLDGNKLIQQQSLNNVIMSLNYNVVYKPTDTLIVI</sequence>
<organism evidence="1 2">
    <name type="scientific">Hanseniaspora valbyensis NRRL Y-1626</name>
    <dbReference type="NCBI Taxonomy" id="766949"/>
    <lineage>
        <taxon>Eukaryota</taxon>
        <taxon>Fungi</taxon>
        <taxon>Dikarya</taxon>
        <taxon>Ascomycota</taxon>
        <taxon>Saccharomycotina</taxon>
        <taxon>Saccharomycetes</taxon>
        <taxon>Saccharomycodales</taxon>
        <taxon>Saccharomycodaceae</taxon>
        <taxon>Hanseniaspora</taxon>
    </lineage>
</organism>
<dbReference type="AlphaFoldDB" id="A0A1B7TJG1"/>
<evidence type="ECO:0000313" key="2">
    <source>
        <dbReference type="Proteomes" id="UP000092321"/>
    </source>
</evidence>
<comment type="caution">
    <text evidence="1">The sequence shown here is derived from an EMBL/GenBank/DDBJ whole genome shotgun (WGS) entry which is preliminary data.</text>
</comment>
<dbReference type="SUPFAM" id="SSF54427">
    <property type="entry name" value="NTF2-like"/>
    <property type="match status" value="1"/>
</dbReference>
<protein>
    <submittedName>
        <fullName evidence="1">NTF2-like protein</fullName>
    </submittedName>
</protein>